<organism evidence="2 3">
    <name type="scientific">Aquimarina litoralis</name>
    <dbReference type="NCBI Taxonomy" id="584605"/>
    <lineage>
        <taxon>Bacteria</taxon>
        <taxon>Pseudomonadati</taxon>
        <taxon>Bacteroidota</taxon>
        <taxon>Flavobacteriia</taxon>
        <taxon>Flavobacteriales</taxon>
        <taxon>Flavobacteriaceae</taxon>
        <taxon>Aquimarina</taxon>
    </lineage>
</organism>
<reference evidence="3" key="1">
    <citation type="journal article" date="2019" name="Int. J. Syst. Evol. Microbiol.">
        <title>The Global Catalogue of Microorganisms (GCM) 10K type strain sequencing project: providing services to taxonomists for standard genome sequencing and annotation.</title>
        <authorList>
            <consortium name="The Broad Institute Genomics Platform"/>
            <consortium name="The Broad Institute Genome Sequencing Center for Infectious Disease"/>
            <person name="Wu L."/>
            <person name="Ma J."/>
        </authorList>
    </citation>
    <scope>NUCLEOTIDE SEQUENCE [LARGE SCALE GENOMIC DNA]</scope>
    <source>
        <strain evidence="3">JCM 15974</strain>
    </source>
</reference>
<evidence type="ECO:0008006" key="4">
    <source>
        <dbReference type="Google" id="ProtNLM"/>
    </source>
</evidence>
<keyword evidence="1" id="KW-0472">Membrane</keyword>
<feature type="transmembrane region" description="Helical" evidence="1">
    <location>
        <begin position="201"/>
        <end position="225"/>
    </location>
</feature>
<dbReference type="Proteomes" id="UP001501758">
    <property type="component" value="Unassembled WGS sequence"/>
</dbReference>
<dbReference type="EMBL" id="BAAAGE010000001">
    <property type="protein sequence ID" value="GAA0716330.1"/>
    <property type="molecule type" value="Genomic_DNA"/>
</dbReference>
<comment type="caution">
    <text evidence="2">The sequence shown here is derived from an EMBL/GenBank/DDBJ whole genome shotgun (WGS) entry which is preliminary data.</text>
</comment>
<name>A0ABP3TVG3_9FLAO</name>
<protein>
    <recommendedName>
        <fullName evidence="4">Type IV secretion system protein</fullName>
    </recommendedName>
</protein>
<gene>
    <name evidence="2" type="ORF">GCM10009430_11930</name>
</gene>
<accession>A0ABP3TVG3</accession>
<evidence type="ECO:0000313" key="3">
    <source>
        <dbReference type="Proteomes" id="UP001501758"/>
    </source>
</evidence>
<sequence>MDIFEFLDTINFYIFGGDSNITGVKVFVETLMPYSYALAAVIMIILVSSKVFTYFMNPAGNMDPYILVKPVLILVALVLYQPLVELLLFEPSRLITQITETAALSATGYGNWGLFERAMQRTLIGVLNVATGNADIPSIYDILQVSTLLEMIHFLVQIVALVVVGYLMIRQLLLKAVYFIIGVLVLPLSLVPANFEILKKWFFGFLSVLLWVPILRIFQTIITLISQAPLEGFAQPLYSLVLQIVMIMFILQVPKYANFLVGGSGDGDTNGYLFAAAREMYYSKFARGTSSSRENNRRNGK</sequence>
<feature type="transmembrane region" description="Helical" evidence="1">
    <location>
        <begin position="151"/>
        <end position="169"/>
    </location>
</feature>
<feature type="transmembrane region" description="Helical" evidence="1">
    <location>
        <begin position="176"/>
        <end position="195"/>
    </location>
</feature>
<dbReference type="RefSeq" id="WP_343911443.1">
    <property type="nucleotide sequence ID" value="NZ_BAAAGE010000001.1"/>
</dbReference>
<evidence type="ECO:0000313" key="2">
    <source>
        <dbReference type="EMBL" id="GAA0716330.1"/>
    </source>
</evidence>
<feature type="transmembrane region" description="Helical" evidence="1">
    <location>
        <begin position="34"/>
        <end position="53"/>
    </location>
</feature>
<keyword evidence="1" id="KW-1133">Transmembrane helix</keyword>
<evidence type="ECO:0000256" key="1">
    <source>
        <dbReference type="SAM" id="Phobius"/>
    </source>
</evidence>
<feature type="transmembrane region" description="Helical" evidence="1">
    <location>
        <begin position="65"/>
        <end position="83"/>
    </location>
</feature>
<keyword evidence="3" id="KW-1185">Reference proteome</keyword>
<keyword evidence="1" id="KW-0812">Transmembrane</keyword>
<proteinExistence type="predicted"/>
<feature type="transmembrane region" description="Helical" evidence="1">
    <location>
        <begin position="237"/>
        <end position="254"/>
    </location>
</feature>